<accession>A0A2T0RLW8</accession>
<dbReference type="PANTHER" id="PTHR43435:SF4">
    <property type="entry name" value="FGGY CARBOHYDRATE KINASE DOMAIN-CONTAINING PROTEIN"/>
    <property type="match status" value="1"/>
</dbReference>
<evidence type="ECO:0000259" key="4">
    <source>
        <dbReference type="Pfam" id="PF00370"/>
    </source>
</evidence>
<keyword evidence="7" id="KW-1185">Reference proteome</keyword>
<dbReference type="OrthoDB" id="9805576at2"/>
<dbReference type="Gene3D" id="3.30.420.40">
    <property type="match status" value="1"/>
</dbReference>
<gene>
    <name evidence="6" type="ORF">CLV78_10792</name>
</gene>
<sequence length="544" mass="57791">MSCYLGIDVGTGSARAGVFDSEGRLLGVGSRDTRTWRPAADFAQQSSVDIWRAICASVRKAMDQSGVAPEDIGGIGFDATCSLVVSEGDGAPLSISPDGAPEQDIILWMDHRAISDADEINATGAGVLDYVGKAISPEMEMPKLRWLKSNLPDVWAKAGLFFDLPDWLAWRATGSKTRSLCSSTCKWTYLAHKGQSGEGWDDAFLTRIGLEDLTGEGRTKIGDAFCAPEEPIGSLTSEAADELGLVAGIPVAAGLIDAYSGALGTLGCQPDVAALSERMAVIAGTSTCHIALSSDPVFVPGVWGPYYSVLLPGLWALEGGQSAAGALIDAVIARHSASAELHERAKSSGRSIHRILQELLEEMGQETTVLTTERHVQPDFHGNRAPLADPTRRGAISGLSLDHGMTDLALDYLATLQALAYGTRHVLEEMASRGAPVSTMVVSGGLAKNALFLRELADACGVSVIVPDQQEPVLLGSAMLGAVAGGDYESLEAAMRAMSGPGRVVRPRGDAIARYHDRKYRVFRRMQDDFAAYAELMHSEETEQ</sequence>
<dbReference type="Pfam" id="PF00370">
    <property type="entry name" value="FGGY_N"/>
    <property type="match status" value="1"/>
</dbReference>
<dbReference type="Pfam" id="PF02782">
    <property type="entry name" value="FGGY_C"/>
    <property type="match status" value="1"/>
</dbReference>
<evidence type="ECO:0000259" key="5">
    <source>
        <dbReference type="Pfam" id="PF02782"/>
    </source>
</evidence>
<keyword evidence="3 6" id="KW-0418">Kinase</keyword>
<dbReference type="AlphaFoldDB" id="A0A2T0RLW8"/>
<protein>
    <submittedName>
        <fullName evidence="6">FGGY-family pentulose kinase</fullName>
    </submittedName>
</protein>
<dbReference type="InterPro" id="IPR018484">
    <property type="entry name" value="FGGY_N"/>
</dbReference>
<keyword evidence="2" id="KW-0808">Transferase</keyword>
<dbReference type="NCBIfam" id="TIGR01315">
    <property type="entry name" value="5C_CHO_kinase"/>
    <property type="match status" value="1"/>
</dbReference>
<dbReference type="InterPro" id="IPR006003">
    <property type="entry name" value="FGGY_RbtK-like"/>
</dbReference>
<dbReference type="EMBL" id="PVTD01000007">
    <property type="protein sequence ID" value="PRY22168.1"/>
    <property type="molecule type" value="Genomic_DNA"/>
</dbReference>
<dbReference type="Gene3D" id="1.20.58.2240">
    <property type="match status" value="1"/>
</dbReference>
<dbReference type="CDD" id="cd07782">
    <property type="entry name" value="ASKHA_NBD_FGGY_D-RBK"/>
    <property type="match status" value="1"/>
</dbReference>
<feature type="domain" description="Carbohydrate kinase FGGY C-terminal" evidence="5">
    <location>
        <begin position="279"/>
        <end position="484"/>
    </location>
</feature>
<dbReference type="PANTHER" id="PTHR43435">
    <property type="entry name" value="RIBULOKINASE"/>
    <property type="match status" value="1"/>
</dbReference>
<dbReference type="Proteomes" id="UP000239480">
    <property type="component" value="Unassembled WGS sequence"/>
</dbReference>
<dbReference type="InterPro" id="IPR043129">
    <property type="entry name" value="ATPase_NBD"/>
</dbReference>
<organism evidence="6 7">
    <name type="scientific">Aliiruegeria haliotis</name>
    <dbReference type="NCBI Taxonomy" id="1280846"/>
    <lineage>
        <taxon>Bacteria</taxon>
        <taxon>Pseudomonadati</taxon>
        <taxon>Pseudomonadota</taxon>
        <taxon>Alphaproteobacteria</taxon>
        <taxon>Rhodobacterales</taxon>
        <taxon>Roseobacteraceae</taxon>
        <taxon>Aliiruegeria</taxon>
    </lineage>
</organism>
<comment type="similarity">
    <text evidence="1">Belongs to the FGGY kinase family.</text>
</comment>
<dbReference type="GO" id="GO:0005737">
    <property type="term" value="C:cytoplasm"/>
    <property type="evidence" value="ECO:0007669"/>
    <property type="project" value="TreeGrafter"/>
</dbReference>
<evidence type="ECO:0000256" key="1">
    <source>
        <dbReference type="ARBA" id="ARBA00009156"/>
    </source>
</evidence>
<proteinExistence type="inferred from homology"/>
<feature type="domain" description="Carbohydrate kinase FGGY N-terminal" evidence="4">
    <location>
        <begin position="4"/>
        <end position="264"/>
    </location>
</feature>
<dbReference type="PIRSF" id="PIRSF000538">
    <property type="entry name" value="GlpK"/>
    <property type="match status" value="1"/>
</dbReference>
<dbReference type="RefSeq" id="WP_106205946.1">
    <property type="nucleotide sequence ID" value="NZ_PVTD01000007.1"/>
</dbReference>
<evidence type="ECO:0000256" key="3">
    <source>
        <dbReference type="ARBA" id="ARBA00022777"/>
    </source>
</evidence>
<dbReference type="GO" id="GO:0019150">
    <property type="term" value="F:D-ribulokinase activity"/>
    <property type="evidence" value="ECO:0007669"/>
    <property type="project" value="TreeGrafter"/>
</dbReference>
<evidence type="ECO:0000313" key="6">
    <source>
        <dbReference type="EMBL" id="PRY22168.1"/>
    </source>
</evidence>
<name>A0A2T0RLW8_9RHOB</name>
<reference evidence="6 7" key="1">
    <citation type="submission" date="2018-03" db="EMBL/GenBank/DDBJ databases">
        <title>Genomic Encyclopedia of Archaeal and Bacterial Type Strains, Phase II (KMG-II): from individual species to whole genera.</title>
        <authorList>
            <person name="Goeker M."/>
        </authorList>
    </citation>
    <scope>NUCLEOTIDE SEQUENCE [LARGE SCALE GENOMIC DNA]</scope>
    <source>
        <strain evidence="6 7">DSM 29328</strain>
    </source>
</reference>
<dbReference type="SUPFAM" id="SSF53067">
    <property type="entry name" value="Actin-like ATPase domain"/>
    <property type="match status" value="2"/>
</dbReference>
<comment type="caution">
    <text evidence="6">The sequence shown here is derived from an EMBL/GenBank/DDBJ whole genome shotgun (WGS) entry which is preliminary data.</text>
</comment>
<dbReference type="InterPro" id="IPR018485">
    <property type="entry name" value="FGGY_C"/>
</dbReference>
<dbReference type="InterPro" id="IPR000577">
    <property type="entry name" value="Carb_kinase_FGGY"/>
</dbReference>
<evidence type="ECO:0000256" key="2">
    <source>
        <dbReference type="ARBA" id="ARBA00022679"/>
    </source>
</evidence>
<dbReference type="GO" id="GO:0019321">
    <property type="term" value="P:pentose metabolic process"/>
    <property type="evidence" value="ECO:0007669"/>
    <property type="project" value="TreeGrafter"/>
</dbReference>
<evidence type="ECO:0000313" key="7">
    <source>
        <dbReference type="Proteomes" id="UP000239480"/>
    </source>
</evidence>